<gene>
    <name evidence="1" type="ORF">D2V17_17960</name>
</gene>
<accession>A0A3A1P1F4</accession>
<comment type="caution">
    <text evidence="1">The sequence shown here is derived from an EMBL/GenBank/DDBJ whole genome shotgun (WGS) entry which is preliminary data.</text>
</comment>
<sequence>MATPASAGSVVAEANGARSEGVWGGEVGGGYQIGGYGFALRPMVGTLIYRGDDDRYRMETFSNGQSRCRDLTSGAFASDRKCDDTSFKLYGKLEASFTLPASIEIGAGGRYDGGKVRPYGLVSYPLAPALRVHGNVGEEYLALGVRASF</sequence>
<dbReference type="OrthoDB" id="7427117at2"/>
<evidence type="ECO:0008006" key="3">
    <source>
        <dbReference type="Google" id="ProtNLM"/>
    </source>
</evidence>
<proteinExistence type="predicted"/>
<dbReference type="EMBL" id="QXFM01000139">
    <property type="protein sequence ID" value="RIV81162.1"/>
    <property type="molecule type" value="Genomic_DNA"/>
</dbReference>
<evidence type="ECO:0000313" key="2">
    <source>
        <dbReference type="Proteomes" id="UP000265366"/>
    </source>
</evidence>
<dbReference type="AlphaFoldDB" id="A0A3A1P1F4"/>
<reference evidence="1 2" key="1">
    <citation type="submission" date="2018-08" db="EMBL/GenBank/DDBJ databases">
        <title>Erythrobacter zhengii sp.nov., a bacterium isolated from deep-sea sediment.</title>
        <authorList>
            <person name="Fang C."/>
            <person name="Wu Y.-H."/>
            <person name="Sun C."/>
            <person name="Wang H."/>
            <person name="Cheng H."/>
            <person name="Meng F.-X."/>
            <person name="Wang C.-S."/>
            <person name="Xu X.-W."/>
        </authorList>
    </citation>
    <scope>NUCLEOTIDE SEQUENCE [LARGE SCALE GENOMIC DNA]</scope>
    <source>
        <strain evidence="1 2">CCTCC AB 2015396</strain>
    </source>
</reference>
<dbReference type="Proteomes" id="UP000265366">
    <property type="component" value="Unassembled WGS sequence"/>
</dbReference>
<name>A0A3A1P1F4_9SPHN</name>
<protein>
    <recommendedName>
        <fullName evidence="3">Porin family protein</fullName>
    </recommendedName>
</protein>
<organism evidence="1 2">
    <name type="scientific">Aurantiacibacter xanthus</name>
    <dbReference type="NCBI Taxonomy" id="1784712"/>
    <lineage>
        <taxon>Bacteria</taxon>
        <taxon>Pseudomonadati</taxon>
        <taxon>Pseudomonadota</taxon>
        <taxon>Alphaproteobacteria</taxon>
        <taxon>Sphingomonadales</taxon>
        <taxon>Erythrobacteraceae</taxon>
        <taxon>Aurantiacibacter</taxon>
    </lineage>
</organism>
<evidence type="ECO:0000313" key="1">
    <source>
        <dbReference type="EMBL" id="RIV81162.1"/>
    </source>
</evidence>
<keyword evidence="2" id="KW-1185">Reference proteome</keyword>